<sequence length="332" mass="36134">MSRPLDLAGLQRFGFLTLAGYSMIAVSNAIEALRMANRVGDAPVYDWDIVTMDGAGMPASNGLALHPTVAAADARPFDVLFVCGGIDVRAATGRPLLAWLRRQAREGVALGALCTGTFALAEAGLLRGYRCAIHWENLSSIREEFPEIDISDDLFVIDRDRLTCTGGSVPLDMMLRIIEARFGPARARAVSAQFILDRSRTGDEVQPVPALADAPPAMARALRLIEKDIDRPLRIADIAAAARLSVRQLERLFRRHTGSTPAAYLVAARLDRARRLLRQTVMPVTDIGIACGFVSAAHFSTAYRSRFGRAPREERKMRLASAIALHPHPSPG</sequence>
<dbReference type="Gene3D" id="3.40.50.880">
    <property type="match status" value="1"/>
</dbReference>
<evidence type="ECO:0000256" key="2">
    <source>
        <dbReference type="ARBA" id="ARBA00023125"/>
    </source>
</evidence>
<evidence type="ECO:0000313" key="6">
    <source>
        <dbReference type="Proteomes" id="UP000578030"/>
    </source>
</evidence>
<keyword evidence="6" id="KW-1185">Reference proteome</keyword>
<keyword evidence="2" id="KW-0238">DNA-binding</keyword>
<proteinExistence type="predicted"/>
<dbReference type="RefSeq" id="WP_182956985.1">
    <property type="nucleotide sequence ID" value="NZ_JABEQM010000005.1"/>
</dbReference>
<evidence type="ECO:0000256" key="3">
    <source>
        <dbReference type="ARBA" id="ARBA00023163"/>
    </source>
</evidence>
<dbReference type="SMART" id="SM00342">
    <property type="entry name" value="HTH_ARAC"/>
    <property type="match status" value="1"/>
</dbReference>
<gene>
    <name evidence="5" type="ORF">HLH28_07540</name>
</gene>
<protein>
    <submittedName>
        <fullName evidence="5">GlxA family transcriptional regulator</fullName>
    </submittedName>
</protein>
<dbReference type="Pfam" id="PF12833">
    <property type="entry name" value="HTH_18"/>
    <property type="match status" value="1"/>
</dbReference>
<dbReference type="PANTHER" id="PTHR43130">
    <property type="entry name" value="ARAC-FAMILY TRANSCRIPTIONAL REGULATOR"/>
    <property type="match status" value="1"/>
</dbReference>
<dbReference type="Proteomes" id="UP000578030">
    <property type="component" value="Unassembled WGS sequence"/>
</dbReference>
<comment type="caution">
    <text evidence="5">The sequence shown here is derived from an EMBL/GenBank/DDBJ whole genome shotgun (WGS) entry which is preliminary data.</text>
</comment>
<evidence type="ECO:0000259" key="4">
    <source>
        <dbReference type="PROSITE" id="PS01124"/>
    </source>
</evidence>
<dbReference type="EMBL" id="JABEQM010000005">
    <property type="protein sequence ID" value="MBB2201433.1"/>
    <property type="molecule type" value="Genomic_DNA"/>
</dbReference>
<dbReference type="InterPro" id="IPR018060">
    <property type="entry name" value="HTH_AraC"/>
</dbReference>
<accession>A0A7W4K6T2</accession>
<dbReference type="SUPFAM" id="SSF52317">
    <property type="entry name" value="Class I glutamine amidotransferase-like"/>
    <property type="match status" value="1"/>
</dbReference>
<name>A0A7W4K6T2_9PROT</name>
<dbReference type="InterPro" id="IPR029062">
    <property type="entry name" value="Class_I_gatase-like"/>
</dbReference>
<dbReference type="Pfam" id="PF01965">
    <property type="entry name" value="DJ-1_PfpI"/>
    <property type="match status" value="1"/>
</dbReference>
<dbReference type="CDD" id="cd03136">
    <property type="entry name" value="GATase1_AraC_ArgR_like"/>
    <property type="match status" value="1"/>
</dbReference>
<dbReference type="AlphaFoldDB" id="A0A7W4K6T2"/>
<evidence type="ECO:0000313" key="5">
    <source>
        <dbReference type="EMBL" id="MBB2201433.1"/>
    </source>
</evidence>
<dbReference type="InterPro" id="IPR002818">
    <property type="entry name" value="DJ-1/PfpI"/>
</dbReference>
<dbReference type="PROSITE" id="PS00041">
    <property type="entry name" value="HTH_ARAC_FAMILY_1"/>
    <property type="match status" value="1"/>
</dbReference>
<feature type="domain" description="HTH araC/xylS-type" evidence="4">
    <location>
        <begin position="219"/>
        <end position="317"/>
    </location>
</feature>
<dbReference type="InterPro" id="IPR018062">
    <property type="entry name" value="HTH_AraC-typ_CS"/>
</dbReference>
<dbReference type="PROSITE" id="PS01124">
    <property type="entry name" value="HTH_ARAC_FAMILY_2"/>
    <property type="match status" value="1"/>
</dbReference>
<keyword evidence="1" id="KW-0805">Transcription regulation</keyword>
<dbReference type="GO" id="GO:0003700">
    <property type="term" value="F:DNA-binding transcription factor activity"/>
    <property type="evidence" value="ECO:0007669"/>
    <property type="project" value="InterPro"/>
</dbReference>
<dbReference type="InterPro" id="IPR009057">
    <property type="entry name" value="Homeodomain-like_sf"/>
</dbReference>
<reference evidence="5 6" key="1">
    <citation type="submission" date="2020-04" db="EMBL/GenBank/DDBJ databases">
        <title>Description of novel Gluconacetobacter.</title>
        <authorList>
            <person name="Sombolestani A."/>
        </authorList>
    </citation>
    <scope>NUCLEOTIDE SEQUENCE [LARGE SCALE GENOMIC DNA]</scope>
    <source>
        <strain evidence="5 6">LMG 27802</strain>
    </source>
</reference>
<organism evidence="5 6">
    <name type="scientific">Gluconacetobacter tumulisoli</name>
    <dbReference type="NCBI Taxonomy" id="1286189"/>
    <lineage>
        <taxon>Bacteria</taxon>
        <taxon>Pseudomonadati</taxon>
        <taxon>Pseudomonadota</taxon>
        <taxon>Alphaproteobacteria</taxon>
        <taxon>Acetobacterales</taxon>
        <taxon>Acetobacteraceae</taxon>
        <taxon>Gluconacetobacter</taxon>
    </lineage>
</organism>
<dbReference type="GO" id="GO:0043565">
    <property type="term" value="F:sequence-specific DNA binding"/>
    <property type="evidence" value="ECO:0007669"/>
    <property type="project" value="InterPro"/>
</dbReference>
<dbReference type="PANTHER" id="PTHR43130:SF3">
    <property type="entry name" value="HTH-TYPE TRANSCRIPTIONAL REGULATOR RV1931C"/>
    <property type="match status" value="1"/>
</dbReference>
<dbReference type="Gene3D" id="1.10.10.60">
    <property type="entry name" value="Homeodomain-like"/>
    <property type="match status" value="2"/>
</dbReference>
<evidence type="ECO:0000256" key="1">
    <source>
        <dbReference type="ARBA" id="ARBA00023015"/>
    </source>
</evidence>
<dbReference type="SUPFAM" id="SSF46689">
    <property type="entry name" value="Homeodomain-like"/>
    <property type="match status" value="2"/>
</dbReference>
<keyword evidence="3" id="KW-0804">Transcription</keyword>
<dbReference type="InterPro" id="IPR052158">
    <property type="entry name" value="INH-QAR"/>
</dbReference>